<protein>
    <recommendedName>
        <fullName evidence="1">FERM domain-containing protein</fullName>
    </recommendedName>
</protein>
<reference evidence="2 3" key="1">
    <citation type="submission" date="2024-05" db="EMBL/GenBank/DDBJ databases">
        <title>Genome sequencing and assembly of Indian major carp, Cirrhinus mrigala (Hamilton, 1822).</title>
        <authorList>
            <person name="Mohindra V."/>
            <person name="Chowdhury L.M."/>
            <person name="Lal K."/>
            <person name="Jena J.K."/>
        </authorList>
    </citation>
    <scope>NUCLEOTIDE SEQUENCE [LARGE SCALE GENOMIC DNA]</scope>
    <source>
        <strain evidence="2">CM1030</strain>
        <tissue evidence="2">Blood</tissue>
    </source>
</reference>
<dbReference type="PROSITE" id="PS50057">
    <property type="entry name" value="FERM_3"/>
    <property type="match status" value="1"/>
</dbReference>
<accession>A0ABD0RP12</accession>
<evidence type="ECO:0000313" key="3">
    <source>
        <dbReference type="Proteomes" id="UP001529510"/>
    </source>
</evidence>
<comment type="caution">
    <text evidence="2">The sequence shown here is derived from an EMBL/GenBank/DDBJ whole genome shotgun (WGS) entry which is preliminary data.</text>
</comment>
<evidence type="ECO:0000313" key="2">
    <source>
        <dbReference type="EMBL" id="KAL0200201.1"/>
    </source>
</evidence>
<sequence length="109" mass="12599">YKNYIPKILYKSIRNRNVLTRLRISNVFKVFLEEFTKNTVQGNKISTHDLKVKYMSTLETLTKHFGQEVFEPTSFIIHENEQVITDSSSAAGVQYKILVSGTSGIHWCK</sequence>
<dbReference type="PANTHER" id="PTHR45807">
    <property type="entry name" value="TYROSINE-PROTEIN KINASE HOPSCOTCH"/>
    <property type="match status" value="1"/>
</dbReference>
<gene>
    <name evidence="2" type="ORF">M9458_003388</name>
</gene>
<dbReference type="InterPro" id="IPR041046">
    <property type="entry name" value="FERM_F2"/>
</dbReference>
<feature type="non-terminal residue" evidence="2">
    <location>
        <position position="109"/>
    </location>
</feature>
<proteinExistence type="predicted"/>
<evidence type="ECO:0000259" key="1">
    <source>
        <dbReference type="PROSITE" id="PS50057"/>
    </source>
</evidence>
<dbReference type="PANTHER" id="PTHR45807:SF5">
    <property type="entry name" value="TYROSINE-PROTEIN KINASE JAK1"/>
    <property type="match status" value="1"/>
</dbReference>
<feature type="non-terminal residue" evidence="2">
    <location>
        <position position="1"/>
    </location>
</feature>
<dbReference type="Pfam" id="PF18377">
    <property type="entry name" value="FERM_F2"/>
    <property type="match status" value="1"/>
</dbReference>
<dbReference type="AlphaFoldDB" id="A0ABD0RP12"/>
<dbReference type="InterPro" id="IPR000299">
    <property type="entry name" value="FERM_domain"/>
</dbReference>
<dbReference type="EMBL" id="JAMKFB020000002">
    <property type="protein sequence ID" value="KAL0200201.1"/>
    <property type="molecule type" value="Genomic_DNA"/>
</dbReference>
<dbReference type="Proteomes" id="UP001529510">
    <property type="component" value="Unassembled WGS sequence"/>
</dbReference>
<keyword evidence="3" id="KW-1185">Reference proteome</keyword>
<feature type="domain" description="FERM" evidence="1">
    <location>
        <begin position="1"/>
        <end position="109"/>
    </location>
</feature>
<dbReference type="InterPro" id="IPR051286">
    <property type="entry name" value="JAK"/>
</dbReference>
<name>A0ABD0RP12_CIRMR</name>
<organism evidence="2 3">
    <name type="scientific">Cirrhinus mrigala</name>
    <name type="common">Mrigala</name>
    <dbReference type="NCBI Taxonomy" id="683832"/>
    <lineage>
        <taxon>Eukaryota</taxon>
        <taxon>Metazoa</taxon>
        <taxon>Chordata</taxon>
        <taxon>Craniata</taxon>
        <taxon>Vertebrata</taxon>
        <taxon>Euteleostomi</taxon>
        <taxon>Actinopterygii</taxon>
        <taxon>Neopterygii</taxon>
        <taxon>Teleostei</taxon>
        <taxon>Ostariophysi</taxon>
        <taxon>Cypriniformes</taxon>
        <taxon>Cyprinidae</taxon>
        <taxon>Labeoninae</taxon>
        <taxon>Labeonini</taxon>
        <taxon>Cirrhinus</taxon>
    </lineage>
</organism>